<protein>
    <submittedName>
        <fullName evidence="12">Putative disease resistance RPP13-like protein 1</fullName>
    </submittedName>
</protein>
<dbReference type="GO" id="GO:0002758">
    <property type="term" value="P:innate immune response-activating signaling pathway"/>
    <property type="evidence" value="ECO:0007669"/>
    <property type="project" value="UniProtKB-ARBA"/>
</dbReference>
<evidence type="ECO:0000313" key="12">
    <source>
        <dbReference type="EMBL" id="JAT43023.1"/>
    </source>
</evidence>
<dbReference type="Gene3D" id="3.40.50.300">
    <property type="entry name" value="P-loop containing nucleotide triphosphate hydrolases"/>
    <property type="match status" value="1"/>
</dbReference>
<dbReference type="Pfam" id="PF23598">
    <property type="entry name" value="LRR_14"/>
    <property type="match status" value="2"/>
</dbReference>
<dbReference type="PRINTS" id="PR00364">
    <property type="entry name" value="DISEASERSIST"/>
</dbReference>
<dbReference type="InterPro" id="IPR038005">
    <property type="entry name" value="RX-like_CC"/>
</dbReference>
<dbReference type="InterPro" id="IPR003591">
    <property type="entry name" value="Leu-rich_rpt_typical-subtyp"/>
</dbReference>
<dbReference type="InterPro" id="IPR058922">
    <property type="entry name" value="WHD_DRP"/>
</dbReference>
<name>A0A1D1XKX3_9ARAE</name>
<dbReference type="InterPro" id="IPR055414">
    <property type="entry name" value="LRR_R13L4/SHOC2-like"/>
</dbReference>
<keyword evidence="6" id="KW-0067">ATP-binding</keyword>
<evidence type="ECO:0000256" key="4">
    <source>
        <dbReference type="ARBA" id="ARBA00022741"/>
    </source>
</evidence>
<dbReference type="Gene3D" id="3.80.10.10">
    <property type="entry name" value="Ribonuclease Inhibitor"/>
    <property type="match status" value="2"/>
</dbReference>
<evidence type="ECO:0000259" key="10">
    <source>
        <dbReference type="Pfam" id="PF23598"/>
    </source>
</evidence>
<dbReference type="GO" id="GO:0005524">
    <property type="term" value="F:ATP binding"/>
    <property type="evidence" value="ECO:0007669"/>
    <property type="project" value="UniProtKB-KW"/>
</dbReference>
<evidence type="ECO:0000256" key="5">
    <source>
        <dbReference type="ARBA" id="ARBA00022821"/>
    </source>
</evidence>
<evidence type="ECO:0000256" key="6">
    <source>
        <dbReference type="ARBA" id="ARBA00022840"/>
    </source>
</evidence>
<dbReference type="InterPro" id="IPR032675">
    <property type="entry name" value="LRR_dom_sf"/>
</dbReference>
<dbReference type="SUPFAM" id="SSF52058">
    <property type="entry name" value="L domain-like"/>
    <property type="match status" value="2"/>
</dbReference>
<gene>
    <name evidence="12" type="primary">RPPL1_66</name>
    <name evidence="12" type="ORF">g.68628</name>
</gene>
<dbReference type="AlphaFoldDB" id="A0A1D1XKX3"/>
<dbReference type="InterPro" id="IPR056789">
    <property type="entry name" value="LRR_R13L1-DRL21"/>
</dbReference>
<dbReference type="Gene3D" id="1.10.8.430">
    <property type="entry name" value="Helical domain of apoptotic protease-activating factors"/>
    <property type="match status" value="1"/>
</dbReference>
<feature type="domain" description="Disease resistance R13L4/SHOC-2-like LRR" evidence="10">
    <location>
        <begin position="741"/>
        <end position="795"/>
    </location>
</feature>
<feature type="domain" description="R13L1/DRL21-like LRR repeat region" evidence="11">
    <location>
        <begin position="884"/>
        <end position="1009"/>
    </location>
</feature>
<dbReference type="PANTHER" id="PTHR36766:SF51">
    <property type="entry name" value="DISEASE RESISTANCE RPP13-LIKE PROTEIN 1"/>
    <property type="match status" value="1"/>
</dbReference>
<feature type="domain" description="Disease resistance protein winged helix" evidence="9">
    <location>
        <begin position="432"/>
        <end position="503"/>
    </location>
</feature>
<evidence type="ECO:0000256" key="3">
    <source>
        <dbReference type="ARBA" id="ARBA00022737"/>
    </source>
</evidence>
<dbReference type="FunFam" id="1.10.10.10:FF:000322">
    <property type="entry name" value="Probable disease resistance protein At1g63360"/>
    <property type="match status" value="1"/>
</dbReference>
<dbReference type="EMBL" id="GDJX01024913">
    <property type="protein sequence ID" value="JAT43023.1"/>
    <property type="molecule type" value="Transcribed_RNA"/>
</dbReference>
<evidence type="ECO:0000259" key="7">
    <source>
        <dbReference type="Pfam" id="PF00931"/>
    </source>
</evidence>
<dbReference type="Pfam" id="PF00931">
    <property type="entry name" value="NB-ARC"/>
    <property type="match status" value="1"/>
</dbReference>
<evidence type="ECO:0000256" key="1">
    <source>
        <dbReference type="ARBA" id="ARBA00008894"/>
    </source>
</evidence>
<dbReference type="InterPro" id="IPR041118">
    <property type="entry name" value="Rx_N"/>
</dbReference>
<keyword evidence="4" id="KW-0547">Nucleotide-binding</keyword>
<dbReference type="GO" id="GO:0042742">
    <property type="term" value="P:defense response to bacterium"/>
    <property type="evidence" value="ECO:0007669"/>
    <property type="project" value="UniProtKB-ARBA"/>
</dbReference>
<evidence type="ECO:0000259" key="11">
    <source>
        <dbReference type="Pfam" id="PF25019"/>
    </source>
</evidence>
<dbReference type="Pfam" id="PF25019">
    <property type="entry name" value="LRR_R13L1-DRL21"/>
    <property type="match status" value="1"/>
</dbReference>
<dbReference type="Pfam" id="PF18052">
    <property type="entry name" value="Rx_N"/>
    <property type="match status" value="1"/>
</dbReference>
<sequence>MATADSSLLSPVTQMVERSATWLSSSPNRSSIENHLERLRRMVPRIQAVLNDAEEREIREEFVKLWLQEIKYVAYEADDVLDVYEYELLRAEVEAAGLPRELRQVRHLNTVSLVDDLFWDRIASRIQEITDRFDEISKQREALGLREGFEERRHGSTWVRRPSSSPYVVSNIYGREDDINELMGRVISPGGNDLSVICVVGMGGVGKTTLVQHVFNDQAVCEHFELRGWVCVSDEHEVDKLTKRIIEGFTKEQCDLRELSVLHSTLINELSGKRFLLVLDDLWNQDPTFWDCLQAPLKYGLPGSAIIITTRIETVARITQAKPFLRLECLSFDDCWAIFRRHAFHGQFPNYSQDLLEVGKEIVRKCGGLPLASTTLGGLLQYESDIDKWNEILRSDIWDPDENSGNKILPTLMLSYIHLPTYLKCCFAYCSVFPKDFSFTKQQVVRLWMAQGFIKFHRVRKLEETGVQYFDELLQRSLFQPTHEYSPEHEDRFVMHDLIHDLALYVSGRECSIIKKDELSSLCHENHLLRHITVVPHSNDVSMIIQLLCCEGLKGLRSLLHLRTDLFVREDVVTEIPDAVMQALGSLRALDLSYIHIKNLPDSIGNLKHLRYLDLCRTRIEVLPESVCQLYHLQTMDLSYAKINELPDSIVNLKELRYVNLSHTGVRLLPESVGELLNLHTLDLGYTGISKLPRAIGHLRQLTHLDLSGTQITSIPHTVCMLRNLRTLTLNNVSIDQLPDSIGELRNLRYLHVNETLIKTLPESIGKLHQLQMLNLSFSRIKELPESIGNLGRLRHLDLSSTDVARVPASICRIYNLQSLLLKSCSSLESLPDDIGRLTNLQHLDFNSFSTSGVYIPRGIGRLTNLQALPILNVGEDSRGCGVEELMDLTELRGRLEISGLCHVTNPECAKMANLRGKSHIDKLALSWGGSSGEMASEAEQTSVLAELLPHTGLTELTVRGYGGIGFPRWMGDASFSRLFYVVLDQCTNCTYLPALGQLPSLKMLTIRDVSSVEFVGHEFRGGNGVSRAGFPSLEVLTVRDMDKWVVWEGVERGDFPRLAQLEVYNCPNLRRDLPNSSYPLPMLRVLKLALCQSLVYVPLHNLPKLETARLEQCEKLAHIDFGNLLCSSSSPSSSSSSNLTAMPAQNSALRSLWIVDCPLAVFSRTVRRNPFSRTERSLLPSKLTYLYIDSGSRNLLKWCRGDGRSWLAQIPNTGIWSDKGGNLRVQTSSVPPHSELRRVG</sequence>
<keyword evidence="5" id="KW-0611">Plant defense</keyword>
<accession>A0A1D1XKX3</accession>
<dbReference type="Gene3D" id="1.10.10.10">
    <property type="entry name" value="Winged helix-like DNA-binding domain superfamily/Winged helix DNA-binding domain"/>
    <property type="match status" value="1"/>
</dbReference>
<comment type="similarity">
    <text evidence="1">Belongs to the disease resistance NB-LRR family.</text>
</comment>
<dbReference type="SUPFAM" id="SSF52540">
    <property type="entry name" value="P-loop containing nucleoside triphosphate hydrolases"/>
    <property type="match status" value="1"/>
</dbReference>
<dbReference type="InterPro" id="IPR042197">
    <property type="entry name" value="Apaf_helical"/>
</dbReference>
<dbReference type="InterPro" id="IPR027417">
    <property type="entry name" value="P-loop_NTPase"/>
</dbReference>
<keyword evidence="3" id="KW-0677">Repeat</keyword>
<keyword evidence="2" id="KW-0433">Leucine-rich repeat</keyword>
<dbReference type="PANTHER" id="PTHR36766">
    <property type="entry name" value="PLANT BROAD-SPECTRUM MILDEW RESISTANCE PROTEIN RPW8"/>
    <property type="match status" value="1"/>
</dbReference>
<evidence type="ECO:0000256" key="2">
    <source>
        <dbReference type="ARBA" id="ARBA00022614"/>
    </source>
</evidence>
<feature type="domain" description="Disease resistance N-terminal" evidence="8">
    <location>
        <begin position="27"/>
        <end position="93"/>
    </location>
</feature>
<dbReference type="Pfam" id="PF23559">
    <property type="entry name" value="WHD_DRP"/>
    <property type="match status" value="1"/>
</dbReference>
<dbReference type="FunFam" id="3.40.50.300:FF:001091">
    <property type="entry name" value="Probable disease resistance protein At1g61300"/>
    <property type="match status" value="1"/>
</dbReference>
<evidence type="ECO:0000259" key="9">
    <source>
        <dbReference type="Pfam" id="PF23559"/>
    </source>
</evidence>
<dbReference type="GO" id="GO:0009626">
    <property type="term" value="P:plant-type hypersensitive response"/>
    <property type="evidence" value="ECO:0007669"/>
    <property type="project" value="UniProtKB-ARBA"/>
</dbReference>
<dbReference type="SMART" id="SM00369">
    <property type="entry name" value="LRR_TYP"/>
    <property type="match status" value="8"/>
</dbReference>
<reference evidence="12" key="1">
    <citation type="submission" date="2015-07" db="EMBL/GenBank/DDBJ databases">
        <title>Transcriptome Assembly of Anthurium amnicola.</title>
        <authorList>
            <person name="Suzuki J."/>
        </authorList>
    </citation>
    <scope>NUCLEOTIDE SEQUENCE</scope>
</reference>
<dbReference type="Gene3D" id="1.20.5.4130">
    <property type="match status" value="1"/>
</dbReference>
<dbReference type="InterPro" id="IPR001611">
    <property type="entry name" value="Leu-rich_rpt"/>
</dbReference>
<feature type="domain" description="NB-ARC" evidence="7">
    <location>
        <begin position="176"/>
        <end position="346"/>
    </location>
</feature>
<dbReference type="CDD" id="cd14798">
    <property type="entry name" value="RX-CC_like"/>
    <property type="match status" value="1"/>
</dbReference>
<proteinExistence type="inferred from homology"/>
<dbReference type="GO" id="GO:0043531">
    <property type="term" value="F:ADP binding"/>
    <property type="evidence" value="ECO:0007669"/>
    <property type="project" value="InterPro"/>
</dbReference>
<dbReference type="InterPro" id="IPR002182">
    <property type="entry name" value="NB-ARC"/>
</dbReference>
<dbReference type="PROSITE" id="PS51450">
    <property type="entry name" value="LRR"/>
    <property type="match status" value="1"/>
</dbReference>
<evidence type="ECO:0000259" key="8">
    <source>
        <dbReference type="Pfam" id="PF18052"/>
    </source>
</evidence>
<feature type="domain" description="Disease resistance R13L4/SHOC-2-like LRR" evidence="10">
    <location>
        <begin position="603"/>
        <end position="656"/>
    </location>
</feature>
<organism evidence="12">
    <name type="scientific">Anthurium amnicola</name>
    <dbReference type="NCBI Taxonomy" id="1678845"/>
    <lineage>
        <taxon>Eukaryota</taxon>
        <taxon>Viridiplantae</taxon>
        <taxon>Streptophyta</taxon>
        <taxon>Embryophyta</taxon>
        <taxon>Tracheophyta</taxon>
        <taxon>Spermatophyta</taxon>
        <taxon>Magnoliopsida</taxon>
        <taxon>Liliopsida</taxon>
        <taxon>Araceae</taxon>
        <taxon>Pothoideae</taxon>
        <taxon>Potheae</taxon>
        <taxon>Anthurium</taxon>
    </lineage>
</organism>
<dbReference type="InterPro" id="IPR036388">
    <property type="entry name" value="WH-like_DNA-bd_sf"/>
</dbReference>